<name>A0A9P7YK49_9HELO</name>
<organism evidence="1 2">
    <name type="scientific">Amylocarpus encephaloides</name>
    <dbReference type="NCBI Taxonomy" id="45428"/>
    <lineage>
        <taxon>Eukaryota</taxon>
        <taxon>Fungi</taxon>
        <taxon>Dikarya</taxon>
        <taxon>Ascomycota</taxon>
        <taxon>Pezizomycotina</taxon>
        <taxon>Leotiomycetes</taxon>
        <taxon>Helotiales</taxon>
        <taxon>Helotiales incertae sedis</taxon>
        <taxon>Amylocarpus</taxon>
    </lineage>
</organism>
<protein>
    <recommendedName>
        <fullName evidence="3">Aminoglycoside phosphotransferase domain-containing protein</fullName>
    </recommendedName>
</protein>
<reference evidence="1" key="1">
    <citation type="journal article" date="2021" name="IMA Fungus">
        <title>Genomic characterization of three marine fungi, including Emericellopsis atlantica sp. nov. with signatures of a generalist lifestyle and marine biomass degradation.</title>
        <authorList>
            <person name="Hagestad O.C."/>
            <person name="Hou L."/>
            <person name="Andersen J.H."/>
            <person name="Hansen E.H."/>
            <person name="Altermark B."/>
            <person name="Li C."/>
            <person name="Kuhnert E."/>
            <person name="Cox R.J."/>
            <person name="Crous P.W."/>
            <person name="Spatafora J.W."/>
            <person name="Lail K."/>
            <person name="Amirebrahimi M."/>
            <person name="Lipzen A."/>
            <person name="Pangilinan J."/>
            <person name="Andreopoulos W."/>
            <person name="Hayes R.D."/>
            <person name="Ng V."/>
            <person name="Grigoriev I.V."/>
            <person name="Jackson S.A."/>
            <person name="Sutton T.D.S."/>
            <person name="Dobson A.D.W."/>
            <person name="Rama T."/>
        </authorList>
    </citation>
    <scope>NUCLEOTIDE SEQUENCE</scope>
    <source>
        <strain evidence="1">TRa018bII</strain>
    </source>
</reference>
<accession>A0A9P7YK49</accession>
<dbReference type="PANTHER" id="PTHR21310">
    <property type="entry name" value="AMINOGLYCOSIDE PHOSPHOTRANSFERASE-RELATED-RELATED"/>
    <property type="match status" value="1"/>
</dbReference>
<keyword evidence="2" id="KW-1185">Reference proteome</keyword>
<dbReference type="OrthoDB" id="5412996at2759"/>
<evidence type="ECO:0008006" key="3">
    <source>
        <dbReference type="Google" id="ProtNLM"/>
    </source>
</evidence>
<dbReference type="InterPro" id="IPR051678">
    <property type="entry name" value="AGP_Transferase"/>
</dbReference>
<evidence type="ECO:0000313" key="2">
    <source>
        <dbReference type="Proteomes" id="UP000824998"/>
    </source>
</evidence>
<evidence type="ECO:0000313" key="1">
    <source>
        <dbReference type="EMBL" id="KAG9235339.1"/>
    </source>
</evidence>
<gene>
    <name evidence="1" type="ORF">BJ875DRAFT_399272</name>
</gene>
<sequence>MDFDEIAEASHEASFDTWFYLYNSLQGAPLSKFVSKFRDNQQCWQQSIDCGSFNFCSRFAFADGVQWMLRFPMPEKVMYLTEQVRRELGPKKYILRETKIRTPNLIAYGMEDDLGLGPFAITELIKGKTLDKLWKENSKEPRSGLRSDIDEKVQEIVYRQVANILLELSEHRFDRIGSLSFDDGDPYSVTARPLTLKMNEVARVGGVVNDDHLKAPFESTGDYLNHVGQQNLDHLLKQRNSIDDADDARRKYINRHLFQAMTPSYISKEHNYVFTIFCDDFRASNFILDDDLKLWWVDLEWTYAAPYKMLYSPPRWLLLQNPCRWSKIPGLMDLFKVKFEIFHEILVEEESQRLMSAKTDAESYERGVSELEIQHLSQKESFSGLMRKSLEDGKFWYHELIQESFDFDDEFLWAQIAESSTLSSSDVEIPREELDSFVASKMAELREYEVAHEAMVVEAEKAEA</sequence>
<dbReference type="Proteomes" id="UP000824998">
    <property type="component" value="Unassembled WGS sequence"/>
</dbReference>
<dbReference type="AlphaFoldDB" id="A0A9P7YK49"/>
<proteinExistence type="predicted"/>
<comment type="caution">
    <text evidence="1">The sequence shown here is derived from an EMBL/GenBank/DDBJ whole genome shotgun (WGS) entry which is preliminary data.</text>
</comment>
<dbReference type="EMBL" id="MU251434">
    <property type="protein sequence ID" value="KAG9235339.1"/>
    <property type="molecule type" value="Genomic_DNA"/>
</dbReference>
<dbReference type="PANTHER" id="PTHR21310:SF37">
    <property type="entry name" value="AMINOGLYCOSIDE PHOSPHOTRANSFERASE DOMAIN-CONTAINING PROTEIN"/>
    <property type="match status" value="1"/>
</dbReference>